<gene>
    <name evidence="1" type="ORF">MCOR_25121</name>
</gene>
<reference evidence="1 2" key="1">
    <citation type="submission" date="2020-06" db="EMBL/GenBank/DDBJ databases">
        <authorList>
            <person name="Li R."/>
            <person name="Bekaert M."/>
        </authorList>
    </citation>
    <scope>NUCLEOTIDE SEQUENCE [LARGE SCALE GENOMIC DNA]</scope>
    <source>
        <strain evidence="2">wild</strain>
    </source>
</reference>
<dbReference type="EMBL" id="CACVKT020004431">
    <property type="protein sequence ID" value="CAC5389993.1"/>
    <property type="molecule type" value="Genomic_DNA"/>
</dbReference>
<dbReference type="AlphaFoldDB" id="A0A6J8C170"/>
<evidence type="ECO:0000313" key="1">
    <source>
        <dbReference type="EMBL" id="CAC5389993.1"/>
    </source>
</evidence>
<evidence type="ECO:0000313" key="2">
    <source>
        <dbReference type="Proteomes" id="UP000507470"/>
    </source>
</evidence>
<sequence length="366" mass="42393">MGFRAVYSHLVFTLTSLTLENSEDPIPKWPIKHPENLYDLSNTASDGSFYYFSNLTTGQFICLIHTAKNFEIYNLKVKKGSSSFDKRIDIATVWLSHFTKTALNRKAIWALFNRRQNKFKELQMFFNARNDTKVKEKLISFLNDKLVLPEKKKESFQNEITKARTDTSSTYEKENKTSEVEQKLHSVNKLLKSTKKKVQRRNQNISGLKSKLHEAYEKFETDTKSIKLYYNGIVENLKMQKMKIEEMKNLETQSGGKYKGEVRLLYYDLLTKGVSANTIQSVVRTVLENMTEYDTTKLKLPSRPTAQRMVSEAGELVKIRTAYELSKEKTMLCHQSDGTTKNRIHWGAHAVKLLPNDDPNNPKLFT</sequence>
<keyword evidence="2" id="KW-1185">Reference proteome</keyword>
<proteinExistence type="predicted"/>
<dbReference type="OrthoDB" id="10436070at2759"/>
<organism evidence="1 2">
    <name type="scientific">Mytilus coruscus</name>
    <name type="common">Sea mussel</name>
    <dbReference type="NCBI Taxonomy" id="42192"/>
    <lineage>
        <taxon>Eukaryota</taxon>
        <taxon>Metazoa</taxon>
        <taxon>Spiralia</taxon>
        <taxon>Lophotrochozoa</taxon>
        <taxon>Mollusca</taxon>
        <taxon>Bivalvia</taxon>
        <taxon>Autobranchia</taxon>
        <taxon>Pteriomorphia</taxon>
        <taxon>Mytilida</taxon>
        <taxon>Mytiloidea</taxon>
        <taxon>Mytilidae</taxon>
        <taxon>Mytilinae</taxon>
        <taxon>Mytilus</taxon>
    </lineage>
</organism>
<dbReference type="Proteomes" id="UP000507470">
    <property type="component" value="Unassembled WGS sequence"/>
</dbReference>
<name>A0A6J8C170_MYTCO</name>
<accession>A0A6J8C170</accession>
<protein>
    <submittedName>
        <fullName evidence="1">Uncharacterized protein</fullName>
    </submittedName>
</protein>